<reference evidence="12" key="1">
    <citation type="submission" date="2020-02" db="EMBL/GenBank/DDBJ databases">
        <authorList>
            <person name="Meier V. D."/>
        </authorList>
    </citation>
    <scope>NUCLEOTIDE SEQUENCE</scope>
    <source>
        <strain evidence="12">AVDCRST_MAG17</strain>
    </source>
</reference>
<dbReference type="Pfam" id="PF00487">
    <property type="entry name" value="FA_desaturase"/>
    <property type="match status" value="1"/>
</dbReference>
<dbReference type="GO" id="GO:0004768">
    <property type="term" value="F:stearoyl-CoA 9-desaturase activity"/>
    <property type="evidence" value="ECO:0007669"/>
    <property type="project" value="UniProtKB-EC"/>
</dbReference>
<name>A0A6J4S315_9ACTN</name>
<dbReference type="EMBL" id="CADCVV010000030">
    <property type="protein sequence ID" value="CAA9485084.1"/>
    <property type="molecule type" value="Genomic_DNA"/>
</dbReference>
<sequence length="313" mass="34529">MTTHAGALAEPSHSGAAHSRAHQITNFLAMVLPFGAFVAALFLLWGSLVTWIDIVALAVAYALTCIGITVGFHRLLTHRSFQTYRPVRYTLAVLGTLAVEGSVIKWVADHRKHHDHTDEEGDPHSPHGNGDGVLGALKGLWHAHVGWLFNTVGQADRRRYAPDLLKDRGMRLIDAADKPLMLAGLVIPFLVGLLVKGTITGGLLTLLWVGLVRVFLLHHATFSINSICHFFGRRRFPTDDYSTNVGWLSLATFGESWHNNHHAFPTSAFHGLRRRELDLGGLFIRAMERVGLAWEVVRVSPERQREKAAAGTA</sequence>
<keyword evidence="7" id="KW-0408">Iron</keyword>
<feature type="transmembrane region" description="Helical" evidence="10">
    <location>
        <begin position="27"/>
        <end position="48"/>
    </location>
</feature>
<dbReference type="EC" id="1.14.19.1" evidence="12"/>
<keyword evidence="9 10" id="KW-0472">Membrane</keyword>
<dbReference type="PANTHER" id="PTHR11351">
    <property type="entry name" value="ACYL-COA DESATURASE"/>
    <property type="match status" value="1"/>
</dbReference>
<keyword evidence="5 10" id="KW-1133">Transmembrane helix</keyword>
<evidence type="ECO:0000256" key="1">
    <source>
        <dbReference type="ARBA" id="ARBA00004141"/>
    </source>
</evidence>
<feature type="transmembrane region" description="Helical" evidence="10">
    <location>
        <begin position="180"/>
        <end position="199"/>
    </location>
</feature>
<feature type="transmembrane region" description="Helical" evidence="10">
    <location>
        <begin position="205"/>
        <end position="228"/>
    </location>
</feature>
<organism evidence="12">
    <name type="scientific">uncultured Solirubrobacterales bacterium</name>
    <dbReference type="NCBI Taxonomy" id="768556"/>
    <lineage>
        <taxon>Bacteria</taxon>
        <taxon>Bacillati</taxon>
        <taxon>Actinomycetota</taxon>
        <taxon>Thermoleophilia</taxon>
        <taxon>Solirubrobacterales</taxon>
        <taxon>environmental samples</taxon>
    </lineage>
</organism>
<evidence type="ECO:0000256" key="5">
    <source>
        <dbReference type="ARBA" id="ARBA00022989"/>
    </source>
</evidence>
<accession>A0A6J4S315</accession>
<proteinExistence type="inferred from homology"/>
<dbReference type="InterPro" id="IPR015876">
    <property type="entry name" value="Acyl-CoA_DS"/>
</dbReference>
<protein>
    <submittedName>
        <fullName evidence="12">Fatty acid desaturase Delta-9 fatty acid desaturase</fullName>
        <ecNumber evidence="12">1.14.19.1</ecNumber>
    </submittedName>
</protein>
<comment type="subcellular location">
    <subcellularLocation>
        <location evidence="1">Membrane</location>
        <topology evidence="1">Multi-pass membrane protein</topology>
    </subcellularLocation>
</comment>
<keyword evidence="6 12" id="KW-0560">Oxidoreductase</keyword>
<gene>
    <name evidence="12" type="ORF">AVDCRST_MAG17-406</name>
</gene>
<evidence type="ECO:0000256" key="8">
    <source>
        <dbReference type="ARBA" id="ARBA00023098"/>
    </source>
</evidence>
<feature type="domain" description="Fatty acid desaturase" evidence="11">
    <location>
        <begin position="56"/>
        <end position="274"/>
    </location>
</feature>
<dbReference type="InterPro" id="IPR005804">
    <property type="entry name" value="FA_desaturase_dom"/>
</dbReference>
<evidence type="ECO:0000256" key="10">
    <source>
        <dbReference type="SAM" id="Phobius"/>
    </source>
</evidence>
<feature type="transmembrane region" description="Helical" evidence="10">
    <location>
        <begin position="54"/>
        <end position="76"/>
    </location>
</feature>
<evidence type="ECO:0000259" key="11">
    <source>
        <dbReference type="Pfam" id="PF00487"/>
    </source>
</evidence>
<evidence type="ECO:0000256" key="4">
    <source>
        <dbReference type="ARBA" id="ARBA00022832"/>
    </source>
</evidence>
<comment type="similarity">
    <text evidence="2">Belongs to the fatty acid desaturase type 2 family.</text>
</comment>
<evidence type="ECO:0000256" key="2">
    <source>
        <dbReference type="ARBA" id="ARBA00008749"/>
    </source>
</evidence>
<dbReference type="CDD" id="cd03505">
    <property type="entry name" value="Delta9-FADS-like"/>
    <property type="match status" value="1"/>
</dbReference>
<evidence type="ECO:0000256" key="7">
    <source>
        <dbReference type="ARBA" id="ARBA00023004"/>
    </source>
</evidence>
<dbReference type="PANTHER" id="PTHR11351:SF3">
    <property type="entry name" value="BLL4393 PROTEIN"/>
    <property type="match status" value="1"/>
</dbReference>
<dbReference type="GO" id="GO:0006631">
    <property type="term" value="P:fatty acid metabolic process"/>
    <property type="evidence" value="ECO:0007669"/>
    <property type="project" value="UniProtKB-KW"/>
</dbReference>
<evidence type="ECO:0000256" key="3">
    <source>
        <dbReference type="ARBA" id="ARBA00022692"/>
    </source>
</evidence>
<evidence type="ECO:0000313" key="12">
    <source>
        <dbReference type="EMBL" id="CAA9485084.1"/>
    </source>
</evidence>
<keyword evidence="3 10" id="KW-0812">Transmembrane</keyword>
<evidence type="ECO:0000256" key="9">
    <source>
        <dbReference type="ARBA" id="ARBA00023136"/>
    </source>
</evidence>
<dbReference type="PRINTS" id="PR00075">
    <property type="entry name" value="FACDDSATRASE"/>
</dbReference>
<keyword evidence="8" id="KW-0443">Lipid metabolism</keyword>
<dbReference type="GO" id="GO:0016020">
    <property type="term" value="C:membrane"/>
    <property type="evidence" value="ECO:0007669"/>
    <property type="project" value="UniProtKB-SubCell"/>
</dbReference>
<keyword evidence="4" id="KW-0276">Fatty acid metabolism</keyword>
<evidence type="ECO:0000256" key="6">
    <source>
        <dbReference type="ARBA" id="ARBA00023002"/>
    </source>
</evidence>
<dbReference type="AlphaFoldDB" id="A0A6J4S315"/>